<accession>A0AAJ7XK76</accession>
<keyword evidence="10" id="KW-1185">Reference proteome</keyword>
<evidence type="ECO:0000256" key="6">
    <source>
        <dbReference type="PROSITE-ProRule" id="PRU01011"/>
    </source>
</evidence>
<dbReference type="Pfam" id="PF00045">
    <property type="entry name" value="Hemopexin"/>
    <property type="match status" value="1"/>
</dbReference>
<dbReference type="InterPro" id="IPR051298">
    <property type="entry name" value="Heme_transport/Cell_adhesion"/>
</dbReference>
<dbReference type="AlphaFoldDB" id="A0AAJ7XK76"/>
<dbReference type="GO" id="GO:0006955">
    <property type="term" value="P:immune response"/>
    <property type="evidence" value="ECO:0007669"/>
    <property type="project" value="InterPro"/>
</dbReference>
<reference evidence="11" key="1">
    <citation type="submission" date="2025-08" db="UniProtKB">
        <authorList>
            <consortium name="RefSeq"/>
        </authorList>
    </citation>
    <scope>IDENTIFICATION</scope>
    <source>
        <tissue evidence="11">Sperm</tissue>
    </source>
</reference>
<dbReference type="SUPFAM" id="SSF90188">
    <property type="entry name" value="Somatomedin B domain"/>
    <property type="match status" value="2"/>
</dbReference>
<gene>
    <name evidence="11" type="primary">LOC116958592</name>
</gene>
<dbReference type="Gene3D" id="4.10.410.20">
    <property type="match status" value="2"/>
</dbReference>
<dbReference type="InterPro" id="IPR020436">
    <property type="entry name" value="SMB_chordata"/>
</dbReference>
<dbReference type="GO" id="GO:0030247">
    <property type="term" value="F:polysaccharide binding"/>
    <property type="evidence" value="ECO:0007669"/>
    <property type="project" value="InterPro"/>
</dbReference>
<dbReference type="PANTHER" id="PTHR22917:SF1">
    <property type="entry name" value="PROTEOGLYCAN 4"/>
    <property type="match status" value="1"/>
</dbReference>
<dbReference type="PRINTS" id="PR00022">
    <property type="entry name" value="SOMATOMEDINB"/>
</dbReference>
<dbReference type="Proteomes" id="UP001318040">
    <property type="component" value="Chromosome 80"/>
</dbReference>
<evidence type="ECO:0000256" key="1">
    <source>
        <dbReference type="ARBA" id="ARBA00004613"/>
    </source>
</evidence>
<dbReference type="PANTHER" id="PTHR22917">
    <property type="entry name" value="HEMOPEXIN DOMAIN-CONTAINING PROTEIN"/>
    <property type="match status" value="1"/>
</dbReference>
<organism evidence="10 11">
    <name type="scientific">Petromyzon marinus</name>
    <name type="common">Sea lamprey</name>
    <dbReference type="NCBI Taxonomy" id="7757"/>
    <lineage>
        <taxon>Eukaryota</taxon>
        <taxon>Metazoa</taxon>
        <taxon>Chordata</taxon>
        <taxon>Craniata</taxon>
        <taxon>Vertebrata</taxon>
        <taxon>Cyclostomata</taxon>
        <taxon>Hyperoartia</taxon>
        <taxon>Petromyzontiformes</taxon>
        <taxon>Petromyzontidae</taxon>
        <taxon>Petromyzon</taxon>
    </lineage>
</organism>
<dbReference type="InterPro" id="IPR001212">
    <property type="entry name" value="Somatomedin_B_dom"/>
</dbReference>
<dbReference type="SMART" id="SM00201">
    <property type="entry name" value="SO"/>
    <property type="match status" value="2"/>
</dbReference>
<keyword evidence="2" id="KW-0964">Secreted</keyword>
<evidence type="ECO:0000256" key="5">
    <source>
        <dbReference type="ARBA" id="ARBA00023157"/>
    </source>
</evidence>
<evidence type="ECO:0000256" key="7">
    <source>
        <dbReference type="SAM" id="MobiDB-lite"/>
    </source>
</evidence>
<evidence type="ECO:0000313" key="11">
    <source>
        <dbReference type="RefSeq" id="XP_032837202.1"/>
    </source>
</evidence>
<dbReference type="SMART" id="SM00120">
    <property type="entry name" value="HX"/>
    <property type="match status" value="2"/>
</dbReference>
<keyword evidence="5" id="KW-1015">Disulfide bond</keyword>
<dbReference type="InterPro" id="IPR018487">
    <property type="entry name" value="Hemopexin-like_repeat"/>
</dbReference>
<feature type="repeat" description="Hemopexin" evidence="6">
    <location>
        <begin position="233"/>
        <end position="280"/>
    </location>
</feature>
<protein>
    <submittedName>
        <fullName evidence="11">Proteoglycan 4-like isoform X2</fullName>
    </submittedName>
</protein>
<dbReference type="InterPro" id="IPR036024">
    <property type="entry name" value="Somatomedin_B-like_dom_sf"/>
</dbReference>
<evidence type="ECO:0000256" key="8">
    <source>
        <dbReference type="SAM" id="SignalP"/>
    </source>
</evidence>
<dbReference type="PROSITE" id="PS51642">
    <property type="entry name" value="HEMOPEXIN_2"/>
    <property type="match status" value="1"/>
</dbReference>
<dbReference type="Gene3D" id="2.110.10.10">
    <property type="entry name" value="Hemopexin-like domain"/>
    <property type="match status" value="1"/>
</dbReference>
<dbReference type="RefSeq" id="XP_032837202.1">
    <property type="nucleotide sequence ID" value="XM_032981311.1"/>
</dbReference>
<evidence type="ECO:0000256" key="3">
    <source>
        <dbReference type="ARBA" id="ARBA00022729"/>
    </source>
</evidence>
<sequence length="414" mass="46534">MSLGGISVLLFVMTTALLLQSTTSLRTGDRSCVGRCGEPFERGVPCSCDFDCTKFKQCCRDFRRACTSESSCRGRCEEPFRRGRRCHCDSTCVEFGECCPDHGEFCTDKTPEEDYDYSEVSPAKSLPVQLAQAPSQASPLEENVEKDQQGDQPPPHKKTPAGTDNKEQQAVALGDPIKPDKSEYVDGDICNERPVSGITTLPNGDTVVVKGPFFWNLRLRIAPQRVSTVWRVPSPIDSMFTRCGCQPKTYIFKGDRYWRLDNGVPDMGFPKLISQGFSGLQGPITAALPVPGEKWFPEHVFLFQGPTVAKYLFKKHECRASQERIHLQLRKRHAVDTRSSKSQVRFGSIHIHWKGFPLDYSSVFTRPMAPAVPTARISYRHFVVVKDSYYSLNMRSKQVSKKPEGSIRRDLSCP</sequence>
<dbReference type="GO" id="GO:0005576">
    <property type="term" value="C:extracellular region"/>
    <property type="evidence" value="ECO:0007669"/>
    <property type="project" value="UniProtKB-SubCell"/>
</dbReference>
<feature type="domain" description="SMB" evidence="9">
    <location>
        <begin position="28"/>
        <end position="67"/>
    </location>
</feature>
<evidence type="ECO:0000256" key="2">
    <source>
        <dbReference type="ARBA" id="ARBA00022525"/>
    </source>
</evidence>
<dbReference type="InterPro" id="IPR036375">
    <property type="entry name" value="Hemopexin-like_dom_sf"/>
</dbReference>
<name>A0AAJ7XK76_PETMA</name>
<feature type="signal peptide" evidence="8">
    <location>
        <begin position="1"/>
        <end position="24"/>
    </location>
</feature>
<evidence type="ECO:0000259" key="9">
    <source>
        <dbReference type="PROSITE" id="PS50958"/>
    </source>
</evidence>
<comment type="subcellular location">
    <subcellularLocation>
        <location evidence="1">Secreted</location>
    </subcellularLocation>
</comment>
<dbReference type="SUPFAM" id="SSF50923">
    <property type="entry name" value="Hemopexin-like domain"/>
    <property type="match status" value="1"/>
</dbReference>
<keyword evidence="4" id="KW-0677">Repeat</keyword>
<proteinExistence type="predicted"/>
<dbReference type="PROSITE" id="PS50958">
    <property type="entry name" value="SMB_2"/>
    <property type="match status" value="2"/>
</dbReference>
<dbReference type="Pfam" id="PF01033">
    <property type="entry name" value="Somatomedin_B"/>
    <property type="match status" value="2"/>
</dbReference>
<dbReference type="GO" id="GO:0005044">
    <property type="term" value="F:scavenger receptor activity"/>
    <property type="evidence" value="ECO:0007669"/>
    <property type="project" value="InterPro"/>
</dbReference>
<evidence type="ECO:0000313" key="10">
    <source>
        <dbReference type="Proteomes" id="UP001318040"/>
    </source>
</evidence>
<feature type="region of interest" description="Disordered" evidence="7">
    <location>
        <begin position="117"/>
        <end position="167"/>
    </location>
</feature>
<keyword evidence="3 8" id="KW-0732">Signal</keyword>
<feature type="domain" description="SMB" evidence="9">
    <location>
        <begin position="68"/>
        <end position="110"/>
    </location>
</feature>
<feature type="chain" id="PRO_5042531752" evidence="8">
    <location>
        <begin position="25"/>
        <end position="414"/>
    </location>
</feature>
<evidence type="ECO:0000256" key="4">
    <source>
        <dbReference type="ARBA" id="ARBA00022737"/>
    </source>
</evidence>